<reference evidence="2" key="1">
    <citation type="journal article" date="2015" name="Nature">
        <title>Complex archaea that bridge the gap between prokaryotes and eukaryotes.</title>
        <authorList>
            <person name="Spang A."/>
            <person name="Saw J.H."/>
            <person name="Jorgensen S.L."/>
            <person name="Zaremba-Niedzwiedzka K."/>
            <person name="Martijn J."/>
            <person name="Lind A.E."/>
            <person name="van Eijk R."/>
            <person name="Schleper C."/>
            <person name="Guy L."/>
            <person name="Ettema T.J."/>
        </authorList>
    </citation>
    <scope>NUCLEOTIDE SEQUENCE</scope>
</reference>
<evidence type="ECO:0000256" key="1">
    <source>
        <dbReference type="SAM" id="Coils"/>
    </source>
</evidence>
<proteinExistence type="predicted"/>
<gene>
    <name evidence="2" type="ORF">LCGC14_2277220</name>
</gene>
<accession>A0A0F9CVH8</accession>
<dbReference type="EMBL" id="LAZR01031609">
    <property type="protein sequence ID" value="KKL53264.1"/>
    <property type="molecule type" value="Genomic_DNA"/>
</dbReference>
<comment type="caution">
    <text evidence="2">The sequence shown here is derived from an EMBL/GenBank/DDBJ whole genome shotgun (WGS) entry which is preliminary data.</text>
</comment>
<evidence type="ECO:0000313" key="2">
    <source>
        <dbReference type="EMBL" id="KKL53264.1"/>
    </source>
</evidence>
<feature type="coiled-coil region" evidence="1">
    <location>
        <begin position="210"/>
        <end position="237"/>
    </location>
</feature>
<name>A0A0F9CVH8_9ZZZZ</name>
<dbReference type="AlphaFoldDB" id="A0A0F9CVH8"/>
<organism evidence="2">
    <name type="scientific">marine sediment metagenome</name>
    <dbReference type="NCBI Taxonomy" id="412755"/>
    <lineage>
        <taxon>unclassified sequences</taxon>
        <taxon>metagenomes</taxon>
        <taxon>ecological metagenomes</taxon>
    </lineage>
</organism>
<keyword evidence="1" id="KW-0175">Coiled coil</keyword>
<sequence length="368" mass="40450">MSEESVKQALEAADRVLAGGPHLVKVQYYSETTGEESEKAYTYFAEERLSVGELVMVSVRDTRLKARVSAIDVPESEIADFRDKVKTIPAGSSMVIQDGLVKAAQETQIVEAEPVVGLAVKPNLDQAVISLSEQANKYLMYAEGREIFTAGHIEDATKDLSLIANTKKAIEAKRQEYVGPLNAQLKEINAFFKTLTDPITEADKVTRQKVLVYNAEVERQREEAERIENEKFKLAQDEMQLKGEHTVNLTPVDKPAATPDRVRTDVGMSSKMVVWKYEVVNFALLPVGVAPVGVGKRSVFAALSLAALDNLRAAAYPAVRIGGLIAIAIPICPGAGRGQGKYQSNYKRPFHPRLHSVRVYQVILAPND</sequence>
<protein>
    <submittedName>
        <fullName evidence="2">Uncharacterized protein</fullName>
    </submittedName>
</protein>